<evidence type="ECO:0000313" key="2">
    <source>
        <dbReference type="Proteomes" id="UP001239111"/>
    </source>
</evidence>
<keyword evidence="2" id="KW-1185">Reference proteome</keyword>
<sequence length="734" mass="81367">MVNDLVSNHFTKKGVDIDDHAFDDDEKICSNNRSNDDKLLNVNELVYGDFVEPKGFIAPETSDCLSAGDTGYTPSNNNPVNANDTELCHIVGTEEVCDATSTNDPINANDSEGCHIVGSMSGIKRKSDNIELKTNTKKIEIATINPDIGPACDIQCEESNNLPPNIYFGSKDIDEGMQIIEIIPGPKAGDKSLANAEIPSADNNARGPFSSSQECKTSTKMRTNEEDTQNRATGGPRRQTENTGAMRRPSQQGLEHRRHLAVPRSITEGSAGQNRGVILESAPAFTVRSRLNSGGNVIERRPLSVIYSVPLATMRGPRPGQLGSPEFYETWTATEEELALIRRRLRDCGTEMTAATSDENQNDPVDLTTPRSILRDRLMWKNKTTGEKTEEEPSATEELEELASRISRRRDDDDDGHSDSFQRIYNVYYCRIRYDWEENIINEVIPPMPGNIPIGDLLNQQQNETREEEREGEDPARELGVEEAAQAVQHELIRYENILAEIQDLHNFLPPMETNNFLQAIENENGTDNYAQVGNLQDLNDVGPQIVSVHCMSVAGNPGSLVTRNLVEEPIPFIIIYEGPAPGLLGGMPMEGPMAGPATLEASMILEILASGLFTHTHVGEDPVVHCTGIVFVSRNTFFENRIWRCRACKIDHPEDFEMNEWDVHFIHLIGVTSSFNPNDKCVCGRQYYVLGTLDNCVSCGAAMCTYGNKIIQGQICESDYPKVKRPCDLVIFG</sequence>
<protein>
    <submittedName>
        <fullName evidence="1">Uncharacterized protein</fullName>
    </submittedName>
</protein>
<name>A0ACC2NR86_9HYME</name>
<proteinExistence type="predicted"/>
<dbReference type="EMBL" id="CM056743">
    <property type="protein sequence ID" value="KAJ8673641.1"/>
    <property type="molecule type" value="Genomic_DNA"/>
</dbReference>
<comment type="caution">
    <text evidence="1">The sequence shown here is derived from an EMBL/GenBank/DDBJ whole genome shotgun (WGS) entry which is preliminary data.</text>
</comment>
<reference evidence="1" key="1">
    <citation type="submission" date="2023-04" db="EMBL/GenBank/DDBJ databases">
        <title>A chromosome-level genome assembly of the parasitoid wasp Eretmocerus hayati.</title>
        <authorList>
            <person name="Zhong Y."/>
            <person name="Liu S."/>
            <person name="Liu Y."/>
        </authorList>
    </citation>
    <scope>NUCLEOTIDE SEQUENCE</scope>
    <source>
        <strain evidence="1">ZJU_SS_LIU_2023</strain>
    </source>
</reference>
<organism evidence="1 2">
    <name type="scientific">Eretmocerus hayati</name>
    <dbReference type="NCBI Taxonomy" id="131215"/>
    <lineage>
        <taxon>Eukaryota</taxon>
        <taxon>Metazoa</taxon>
        <taxon>Ecdysozoa</taxon>
        <taxon>Arthropoda</taxon>
        <taxon>Hexapoda</taxon>
        <taxon>Insecta</taxon>
        <taxon>Pterygota</taxon>
        <taxon>Neoptera</taxon>
        <taxon>Endopterygota</taxon>
        <taxon>Hymenoptera</taxon>
        <taxon>Apocrita</taxon>
        <taxon>Proctotrupomorpha</taxon>
        <taxon>Chalcidoidea</taxon>
        <taxon>Aphelinidae</taxon>
        <taxon>Aphelininae</taxon>
        <taxon>Eretmocerus</taxon>
    </lineage>
</organism>
<gene>
    <name evidence="1" type="ORF">QAD02_004903</name>
</gene>
<accession>A0ACC2NR86</accession>
<evidence type="ECO:0000313" key="1">
    <source>
        <dbReference type="EMBL" id="KAJ8673641.1"/>
    </source>
</evidence>
<dbReference type="Proteomes" id="UP001239111">
    <property type="component" value="Chromosome 3"/>
</dbReference>